<comment type="caution">
    <text evidence="2">The sequence shown here is derived from an EMBL/GenBank/DDBJ whole genome shotgun (WGS) entry which is preliminary data.</text>
</comment>
<dbReference type="RefSeq" id="WP_212007286.1">
    <property type="nucleotide sequence ID" value="NZ_JAAFYZ010000004.1"/>
</dbReference>
<accession>A0ABS5KH37</accession>
<evidence type="ECO:0000313" key="3">
    <source>
        <dbReference type="Proteomes" id="UP000730482"/>
    </source>
</evidence>
<feature type="domain" description="DUF397" evidence="1">
    <location>
        <begin position="7"/>
        <end position="62"/>
    </location>
</feature>
<evidence type="ECO:0000259" key="1">
    <source>
        <dbReference type="Pfam" id="PF04149"/>
    </source>
</evidence>
<dbReference type="Proteomes" id="UP000730482">
    <property type="component" value="Unassembled WGS sequence"/>
</dbReference>
<keyword evidence="3" id="KW-1185">Reference proteome</keyword>
<dbReference type="Pfam" id="PF04149">
    <property type="entry name" value="DUF397"/>
    <property type="match status" value="1"/>
</dbReference>
<proteinExistence type="predicted"/>
<dbReference type="EMBL" id="JAAFYZ010000004">
    <property type="protein sequence ID" value="MBS2545622.1"/>
    <property type="molecule type" value="Genomic_DNA"/>
</dbReference>
<protein>
    <submittedName>
        <fullName evidence="2">DUF397 domain-containing protein</fullName>
    </submittedName>
</protein>
<organism evidence="2 3">
    <name type="scientific">Catenulispora pinistramenti</name>
    <dbReference type="NCBI Taxonomy" id="2705254"/>
    <lineage>
        <taxon>Bacteria</taxon>
        <taxon>Bacillati</taxon>
        <taxon>Actinomycetota</taxon>
        <taxon>Actinomycetes</taxon>
        <taxon>Catenulisporales</taxon>
        <taxon>Catenulisporaceae</taxon>
        <taxon>Catenulispora</taxon>
    </lineage>
</organism>
<dbReference type="InterPro" id="IPR007278">
    <property type="entry name" value="DUF397"/>
</dbReference>
<name>A0ABS5KH37_9ACTN</name>
<gene>
    <name evidence="2" type="ORF">KGQ19_01945</name>
</gene>
<sequence>MGSQCRGWSKSTFSDQGTSCVEVRFVEDDGDSGLLAEVRNSRQPEGPVLVFDRTEWEAFELGVFNHEFEMPC</sequence>
<evidence type="ECO:0000313" key="2">
    <source>
        <dbReference type="EMBL" id="MBS2545622.1"/>
    </source>
</evidence>
<reference evidence="2 3" key="1">
    <citation type="submission" date="2020-02" db="EMBL/GenBank/DDBJ databases">
        <title>Acidophilic actinobacteria isolated from forest soil.</title>
        <authorList>
            <person name="Golinska P."/>
        </authorList>
    </citation>
    <scope>NUCLEOTIDE SEQUENCE [LARGE SCALE GENOMIC DNA]</scope>
    <source>
        <strain evidence="2 3">NL8</strain>
    </source>
</reference>